<reference evidence="2 3" key="1">
    <citation type="submission" date="2016-12" db="EMBL/GenBank/DDBJ databases">
        <title>The genomes of Aspergillus section Nigri reveals drivers in fungal speciation.</title>
        <authorList>
            <consortium name="DOE Joint Genome Institute"/>
            <person name="Vesth T.C."/>
            <person name="Nybo J."/>
            <person name="Theobald S."/>
            <person name="Brandl J."/>
            <person name="Frisvad J.C."/>
            <person name="Nielsen K.F."/>
            <person name="Lyhne E.K."/>
            <person name="Kogle M.E."/>
            <person name="Kuo A."/>
            <person name="Riley R."/>
            <person name="Clum A."/>
            <person name="Nolan M."/>
            <person name="Lipzen A."/>
            <person name="Salamov A."/>
            <person name="Henrissat B."/>
            <person name="Wiebenga A."/>
            <person name="De Vries R.P."/>
            <person name="Grigoriev I.V."/>
            <person name="Mortensen U.H."/>
            <person name="Andersen M.R."/>
            <person name="Baker S.E."/>
        </authorList>
    </citation>
    <scope>NUCLEOTIDE SEQUENCE [LARGE SCALE GENOMIC DNA]</scope>
    <source>
        <strain evidence="2 3">CBS 121591</strain>
    </source>
</reference>
<dbReference type="GeneID" id="37136550"/>
<name>A0A319DY45_9EURO</name>
<evidence type="ECO:0000313" key="2">
    <source>
        <dbReference type="EMBL" id="PYH83822.1"/>
    </source>
</evidence>
<evidence type="ECO:0000313" key="3">
    <source>
        <dbReference type="Proteomes" id="UP000248340"/>
    </source>
</evidence>
<organism evidence="2 3">
    <name type="scientific">Aspergillus uvarum CBS 121591</name>
    <dbReference type="NCBI Taxonomy" id="1448315"/>
    <lineage>
        <taxon>Eukaryota</taxon>
        <taxon>Fungi</taxon>
        <taxon>Dikarya</taxon>
        <taxon>Ascomycota</taxon>
        <taxon>Pezizomycotina</taxon>
        <taxon>Eurotiomycetes</taxon>
        <taxon>Eurotiomycetidae</taxon>
        <taxon>Eurotiales</taxon>
        <taxon>Aspergillaceae</taxon>
        <taxon>Aspergillus</taxon>
        <taxon>Aspergillus subgen. Circumdati</taxon>
    </lineage>
</organism>
<feature type="chain" id="PRO_5016374398" evidence="1">
    <location>
        <begin position="32"/>
        <end position="66"/>
    </location>
</feature>
<evidence type="ECO:0000256" key="1">
    <source>
        <dbReference type="SAM" id="SignalP"/>
    </source>
</evidence>
<accession>A0A319DY45</accession>
<gene>
    <name evidence="2" type="ORF">BO82DRAFT_34792</name>
</gene>
<dbReference type="Proteomes" id="UP000248340">
    <property type="component" value="Unassembled WGS sequence"/>
</dbReference>
<protein>
    <submittedName>
        <fullName evidence="2">Uncharacterized protein</fullName>
    </submittedName>
</protein>
<keyword evidence="1" id="KW-0732">Signal</keyword>
<dbReference type="AlphaFoldDB" id="A0A319DY45"/>
<dbReference type="EMBL" id="KZ821687">
    <property type="protein sequence ID" value="PYH83822.1"/>
    <property type="molecule type" value="Genomic_DNA"/>
</dbReference>
<dbReference type="RefSeq" id="XP_025494022.1">
    <property type="nucleotide sequence ID" value="XM_025633809.1"/>
</dbReference>
<dbReference type="VEuPathDB" id="FungiDB:BO82DRAFT_34792"/>
<proteinExistence type="predicted"/>
<sequence length="66" mass="7404">MMIQSHSPQANPPHQPTFILLSLITFGTIHPQPCLTIQPQQYKAHQNPPHSPCSDVHVQYSTLSSF</sequence>
<feature type="signal peptide" evidence="1">
    <location>
        <begin position="1"/>
        <end position="31"/>
    </location>
</feature>
<keyword evidence="3" id="KW-1185">Reference proteome</keyword>